<accession>A0A6C2YJF5</accession>
<dbReference type="PANTHER" id="PTHR33695:SF1">
    <property type="entry name" value="LIPOPROTEIN SIGNAL PEPTIDASE"/>
    <property type="match status" value="1"/>
</dbReference>
<dbReference type="GO" id="GO:0004190">
    <property type="term" value="F:aspartic-type endopeptidase activity"/>
    <property type="evidence" value="ECO:0007669"/>
    <property type="project" value="UniProtKB-UniRule"/>
</dbReference>
<dbReference type="KEGG" id="tim:GMBLW1_24140"/>
<dbReference type="AlphaFoldDB" id="A0A6C2YJF5"/>
<sequence length="210" mass="22774">MKQRSFRWLLLSLAIVGFVGDQASKYGVFRWLYNDGFGDAREVVPGWFRLLAQFDPTRPASTCPLVTWGGEIPPRVNYGALFGLGGEHQGLANGFFAVVSALAAVAILIWGLRATTARDGWLSAALGLILGGTLGNFYDRVVFQGVRDFLHFYYIDWPVFNIADCCLVVGAIMLLIQAFFMAEPEAQPRVAATPADAATSAAPAPTDVPK</sequence>
<dbReference type="Proteomes" id="UP000464378">
    <property type="component" value="Chromosome"/>
</dbReference>
<evidence type="ECO:0000256" key="10">
    <source>
        <dbReference type="RuleBase" id="RU000594"/>
    </source>
</evidence>
<evidence type="ECO:0000256" key="3">
    <source>
        <dbReference type="ARBA" id="ARBA00022670"/>
    </source>
</evidence>
<feature type="transmembrane region" description="Helical" evidence="9">
    <location>
        <begin position="119"/>
        <end position="138"/>
    </location>
</feature>
<keyword evidence="6 9" id="KW-0378">Hydrolase</keyword>
<keyword evidence="13" id="KW-1185">Reference proteome</keyword>
<keyword evidence="2 9" id="KW-1003">Cell membrane</keyword>
<feature type="transmembrane region" description="Helical" evidence="9">
    <location>
        <begin position="91"/>
        <end position="112"/>
    </location>
</feature>
<feature type="active site" evidence="9">
    <location>
        <position position="164"/>
    </location>
</feature>
<dbReference type="EMBL" id="LR593887">
    <property type="protein sequence ID" value="VTR98730.1"/>
    <property type="molecule type" value="Genomic_DNA"/>
</dbReference>
<keyword evidence="7 9" id="KW-1133">Transmembrane helix</keyword>
<evidence type="ECO:0000256" key="9">
    <source>
        <dbReference type="HAMAP-Rule" id="MF_00161"/>
    </source>
</evidence>
<dbReference type="PRINTS" id="PR00781">
    <property type="entry name" value="LIPOSIGPTASE"/>
</dbReference>
<evidence type="ECO:0000256" key="7">
    <source>
        <dbReference type="ARBA" id="ARBA00022989"/>
    </source>
</evidence>
<keyword evidence="4 9" id="KW-0812">Transmembrane</keyword>
<dbReference type="GO" id="GO:0006508">
    <property type="term" value="P:proteolysis"/>
    <property type="evidence" value="ECO:0007669"/>
    <property type="project" value="UniProtKB-KW"/>
</dbReference>
<keyword evidence="5 9" id="KW-0064">Aspartyl protease</keyword>
<reference evidence="12" key="1">
    <citation type="submission" date="2019-04" db="EMBL/GenBank/DDBJ databases">
        <authorList>
            <consortium name="Science for Life Laboratories"/>
        </authorList>
    </citation>
    <scope>NUCLEOTIDE SEQUENCE</scope>
    <source>
        <strain evidence="12">MBLW1</strain>
    </source>
</reference>
<evidence type="ECO:0000256" key="11">
    <source>
        <dbReference type="RuleBase" id="RU004181"/>
    </source>
</evidence>
<dbReference type="InterPro" id="IPR001872">
    <property type="entry name" value="Peptidase_A8"/>
</dbReference>
<keyword evidence="8 9" id="KW-0472">Membrane</keyword>
<dbReference type="UniPathway" id="UPA00665"/>
<dbReference type="RefSeq" id="WP_162656736.1">
    <property type="nucleotide sequence ID" value="NZ_LR593887.1"/>
</dbReference>
<dbReference type="Pfam" id="PF01252">
    <property type="entry name" value="Peptidase_A8"/>
    <property type="match status" value="1"/>
</dbReference>
<evidence type="ECO:0000256" key="6">
    <source>
        <dbReference type="ARBA" id="ARBA00022801"/>
    </source>
</evidence>
<comment type="pathway">
    <text evidence="9">Protein modification; lipoprotein biosynthesis (signal peptide cleavage).</text>
</comment>
<organism evidence="12">
    <name type="scientific">Tuwongella immobilis</name>
    <dbReference type="NCBI Taxonomy" id="692036"/>
    <lineage>
        <taxon>Bacteria</taxon>
        <taxon>Pseudomonadati</taxon>
        <taxon>Planctomycetota</taxon>
        <taxon>Planctomycetia</taxon>
        <taxon>Gemmatales</taxon>
        <taxon>Gemmataceae</taxon>
        <taxon>Tuwongella</taxon>
    </lineage>
</organism>
<proteinExistence type="inferred from homology"/>
<evidence type="ECO:0000256" key="4">
    <source>
        <dbReference type="ARBA" id="ARBA00022692"/>
    </source>
</evidence>
<feature type="transmembrane region" description="Helical" evidence="9">
    <location>
        <begin position="158"/>
        <end position="180"/>
    </location>
</feature>
<dbReference type="EMBL" id="LR586016">
    <property type="protein sequence ID" value="VIP01546.1"/>
    <property type="molecule type" value="Genomic_DNA"/>
</dbReference>
<keyword evidence="12" id="KW-0449">Lipoprotein</keyword>
<dbReference type="GO" id="GO:0005886">
    <property type="term" value="C:plasma membrane"/>
    <property type="evidence" value="ECO:0007669"/>
    <property type="project" value="UniProtKB-SubCell"/>
</dbReference>
<feature type="active site" evidence="9">
    <location>
        <position position="148"/>
    </location>
</feature>
<comment type="subcellular location">
    <subcellularLocation>
        <location evidence="9">Cell membrane</location>
        <topology evidence="9">Multi-pass membrane protein</topology>
    </subcellularLocation>
</comment>
<evidence type="ECO:0000313" key="12">
    <source>
        <dbReference type="EMBL" id="VIP01546.1"/>
    </source>
</evidence>
<name>A0A6C2YJF5_9BACT</name>
<dbReference type="InParanoid" id="A0A6C2YJF5"/>
<evidence type="ECO:0000256" key="8">
    <source>
        <dbReference type="ARBA" id="ARBA00023136"/>
    </source>
</evidence>
<evidence type="ECO:0000256" key="5">
    <source>
        <dbReference type="ARBA" id="ARBA00022750"/>
    </source>
</evidence>
<protein>
    <recommendedName>
        <fullName evidence="9">Lipoprotein signal peptidase</fullName>
        <ecNumber evidence="9">3.4.23.36</ecNumber>
    </recommendedName>
    <alternativeName>
        <fullName evidence="9">Prolipoprotein signal peptidase</fullName>
    </alternativeName>
    <alternativeName>
        <fullName evidence="9">Signal peptidase II</fullName>
        <shortName evidence="9">SPase II</shortName>
    </alternativeName>
</protein>
<dbReference type="NCBIfam" id="TIGR00077">
    <property type="entry name" value="lspA"/>
    <property type="match status" value="1"/>
</dbReference>
<comment type="similarity">
    <text evidence="1 9 11">Belongs to the peptidase A8 family.</text>
</comment>
<dbReference type="EC" id="3.4.23.36" evidence="9"/>
<gene>
    <name evidence="9" type="primary">lspA</name>
    <name evidence="12" type="ORF">GMBLW1_24140</name>
</gene>
<dbReference type="PROSITE" id="PS00855">
    <property type="entry name" value="SPASE_II"/>
    <property type="match status" value="1"/>
</dbReference>
<dbReference type="FunCoup" id="A0A6C2YJF5">
    <property type="interactions" value="285"/>
</dbReference>
<comment type="catalytic activity">
    <reaction evidence="9 10">
        <text>Release of signal peptides from bacterial membrane prolipoproteins. Hydrolyzes -Xaa-Yaa-Zaa-|-(S,diacylglyceryl)Cys-, in which Xaa is hydrophobic (preferably Leu), and Yaa (Ala or Ser) and Zaa (Gly or Ala) have small, neutral side chains.</text>
        <dbReference type="EC" id="3.4.23.36"/>
    </reaction>
</comment>
<comment type="function">
    <text evidence="9 10">This protein specifically catalyzes the removal of signal peptides from prolipoproteins.</text>
</comment>
<dbReference type="HAMAP" id="MF_00161">
    <property type="entry name" value="LspA"/>
    <property type="match status" value="1"/>
</dbReference>
<evidence type="ECO:0000256" key="2">
    <source>
        <dbReference type="ARBA" id="ARBA00022475"/>
    </source>
</evidence>
<evidence type="ECO:0000313" key="13">
    <source>
        <dbReference type="Proteomes" id="UP000464378"/>
    </source>
</evidence>
<comment type="caution">
    <text evidence="9">Lacks conserved residue(s) required for the propagation of feature annotation.</text>
</comment>
<evidence type="ECO:0000256" key="1">
    <source>
        <dbReference type="ARBA" id="ARBA00006139"/>
    </source>
</evidence>
<keyword evidence="3 9" id="KW-0645">Protease</keyword>
<dbReference type="PANTHER" id="PTHR33695">
    <property type="entry name" value="LIPOPROTEIN SIGNAL PEPTIDASE"/>
    <property type="match status" value="1"/>
</dbReference>